<proteinExistence type="inferred from homology"/>
<evidence type="ECO:0000256" key="2">
    <source>
        <dbReference type="RuleBase" id="RU000461"/>
    </source>
</evidence>
<evidence type="ECO:0000256" key="1">
    <source>
        <dbReference type="ARBA" id="ARBA00010617"/>
    </source>
</evidence>
<evidence type="ECO:0000313" key="4">
    <source>
        <dbReference type="Proteomes" id="UP001203512"/>
    </source>
</evidence>
<keyword evidence="2" id="KW-0408">Iron</keyword>
<dbReference type="InterPro" id="IPR036396">
    <property type="entry name" value="Cyt_P450_sf"/>
</dbReference>
<dbReference type="PRINTS" id="PR00359">
    <property type="entry name" value="BP450"/>
</dbReference>
<dbReference type="InterPro" id="IPR017972">
    <property type="entry name" value="Cyt_P450_CS"/>
</dbReference>
<keyword evidence="4" id="KW-1185">Reference proteome</keyword>
<dbReference type="SUPFAM" id="SSF48264">
    <property type="entry name" value="Cytochrome P450"/>
    <property type="match status" value="1"/>
</dbReference>
<comment type="similarity">
    <text evidence="1 2">Belongs to the cytochrome P450 family.</text>
</comment>
<keyword evidence="2" id="KW-0479">Metal-binding</keyword>
<dbReference type="Gene3D" id="1.10.630.10">
    <property type="entry name" value="Cytochrome P450"/>
    <property type="match status" value="1"/>
</dbReference>
<gene>
    <name evidence="3" type="ORF">MU848_13405</name>
</gene>
<dbReference type="Proteomes" id="UP001203512">
    <property type="component" value="Unassembled WGS sequence"/>
</dbReference>
<comment type="caution">
    <text evidence="3">The sequence shown here is derived from an EMBL/GenBank/DDBJ whole genome shotgun (WGS) entry which is preliminary data.</text>
</comment>
<accession>A0ABT0DZN3</accession>
<dbReference type="RefSeq" id="WP_247233161.1">
    <property type="nucleotide sequence ID" value="NZ_JALKHS010000010.1"/>
</dbReference>
<protein>
    <submittedName>
        <fullName evidence="3">Cytochrome P450</fullName>
    </submittedName>
</protein>
<dbReference type="PANTHER" id="PTHR46696">
    <property type="entry name" value="P450, PUTATIVE (EUROFUNG)-RELATED"/>
    <property type="match status" value="1"/>
</dbReference>
<reference evidence="3 4" key="1">
    <citation type="submission" date="2022-04" db="EMBL/GenBank/DDBJ databases">
        <authorList>
            <person name="Huq M.A."/>
        </authorList>
    </citation>
    <scope>NUCLEOTIDE SEQUENCE [LARGE SCALE GENOMIC DNA]</scope>
    <source>
        <strain evidence="3 4">MAH-33</strain>
    </source>
</reference>
<organism evidence="3 4">
    <name type="scientific">Sphingobium agri</name>
    <dbReference type="NCBI Taxonomy" id="2933566"/>
    <lineage>
        <taxon>Bacteria</taxon>
        <taxon>Pseudomonadati</taxon>
        <taxon>Pseudomonadota</taxon>
        <taxon>Alphaproteobacteria</taxon>
        <taxon>Sphingomonadales</taxon>
        <taxon>Sphingomonadaceae</taxon>
        <taxon>Sphingobium</taxon>
    </lineage>
</organism>
<keyword evidence="2" id="KW-0349">Heme</keyword>
<dbReference type="PROSITE" id="PS00086">
    <property type="entry name" value="CYTOCHROME_P450"/>
    <property type="match status" value="1"/>
</dbReference>
<dbReference type="InterPro" id="IPR002397">
    <property type="entry name" value="Cyt_P450_B"/>
</dbReference>
<dbReference type="Pfam" id="PF00067">
    <property type="entry name" value="p450"/>
    <property type="match status" value="1"/>
</dbReference>
<evidence type="ECO:0000313" key="3">
    <source>
        <dbReference type="EMBL" id="MCK0532581.1"/>
    </source>
</evidence>
<keyword evidence="2" id="KW-0503">Monooxygenase</keyword>
<sequence length="402" mass="44884">MVHIQDDLAKAQDEFLPLGDPEFVKNPYPWFERLRKERPLHRLPNGTYVVSRYHDIVKYGRLPELTILEPEDAPENAFTAGFGDTMLSREGPAHVALRGRTAKWFTPPLIRQYAAAAEKAVNQVLDDYQPGEVIDGHHKLGMIPTHALMCDALQLPTDDPESAVSAMLDVMRGISSVATAKDDEIAAQGFAYLRSRVMDLISYKKENPGTGLADALIKAEENGEITREEMIQTLSLFWGSGAHNPSYLIGAALEYFAGHPDLYQIYREKPEKRRAILNEIIRLFPAELSFIRNTTKPVEILGTLIPERTPVRFLLNSANRDPDVFPDPDKVDIDRPPKAMPLSFGIGPHACAGTAIARIGAEIIFDIVANRVRRIELAGDSVFDATDRSRAFISQALRLYLD</sequence>
<dbReference type="InterPro" id="IPR001128">
    <property type="entry name" value="Cyt_P450"/>
</dbReference>
<dbReference type="PANTHER" id="PTHR46696:SF1">
    <property type="entry name" value="CYTOCHROME P450 YJIB-RELATED"/>
    <property type="match status" value="1"/>
</dbReference>
<name>A0ABT0DZN3_9SPHN</name>
<dbReference type="EMBL" id="JALKHS010000010">
    <property type="protein sequence ID" value="MCK0532581.1"/>
    <property type="molecule type" value="Genomic_DNA"/>
</dbReference>
<keyword evidence="2" id="KW-0560">Oxidoreductase</keyword>